<name>A0ABM7WSD5_9BACT</name>
<protein>
    <submittedName>
        <fullName evidence="2">Uncharacterized protein</fullName>
    </submittedName>
</protein>
<reference evidence="3" key="1">
    <citation type="journal article" date="2022" name="Int. J. Syst. Evol. Microbiol.">
        <title>Anaeromyxobacter oryzae sp. nov., Anaeromyxobacter diazotrophicus sp. nov. and Anaeromyxobacter paludicola sp. nov., isolated from paddy soils.</title>
        <authorList>
            <person name="Itoh H."/>
            <person name="Xu Z."/>
            <person name="Mise K."/>
            <person name="Masuda Y."/>
            <person name="Ushijima N."/>
            <person name="Hayakawa C."/>
            <person name="Shiratori Y."/>
            <person name="Senoo K."/>
        </authorList>
    </citation>
    <scope>NUCLEOTIDE SEQUENCE [LARGE SCALE GENOMIC DNA]</scope>
    <source>
        <strain evidence="3">Red232</strain>
    </source>
</reference>
<evidence type="ECO:0000313" key="3">
    <source>
        <dbReference type="Proteomes" id="UP001162891"/>
    </source>
</evidence>
<accession>A0ABM7WSD5</accession>
<dbReference type="EMBL" id="AP025591">
    <property type="protein sequence ID" value="BDG02377.1"/>
    <property type="molecule type" value="Genomic_DNA"/>
</dbReference>
<keyword evidence="3" id="KW-1185">Reference proteome</keyword>
<sequence length="137" mass="14703">MTSDPLETRCCPTDSSRSDTTGAGARCATVESPHRRAQPQKDVDRPKLEDLIPIAVVIAAGCEPCAERMVRRAVEAGSAGRHVLRTIAIVADLRERECFQTKIAPEVLERMSGPLARARQTLDELGGTDASAPCSCT</sequence>
<gene>
    <name evidence="2" type="ORF">AMOR_13730</name>
</gene>
<organism evidence="2 3">
    <name type="scientific">Anaeromyxobacter oryzae</name>
    <dbReference type="NCBI Taxonomy" id="2918170"/>
    <lineage>
        <taxon>Bacteria</taxon>
        <taxon>Pseudomonadati</taxon>
        <taxon>Myxococcota</taxon>
        <taxon>Myxococcia</taxon>
        <taxon>Myxococcales</taxon>
        <taxon>Cystobacterineae</taxon>
        <taxon>Anaeromyxobacteraceae</taxon>
        <taxon>Anaeromyxobacter</taxon>
    </lineage>
</organism>
<evidence type="ECO:0000256" key="1">
    <source>
        <dbReference type="SAM" id="MobiDB-lite"/>
    </source>
</evidence>
<dbReference type="InterPro" id="IPR029032">
    <property type="entry name" value="AhpD-like"/>
</dbReference>
<dbReference type="SUPFAM" id="SSF69118">
    <property type="entry name" value="AhpD-like"/>
    <property type="match status" value="1"/>
</dbReference>
<dbReference type="Proteomes" id="UP001162891">
    <property type="component" value="Chromosome"/>
</dbReference>
<dbReference type="Gene3D" id="1.20.1290.10">
    <property type="entry name" value="AhpD-like"/>
    <property type="match status" value="1"/>
</dbReference>
<evidence type="ECO:0000313" key="2">
    <source>
        <dbReference type="EMBL" id="BDG02377.1"/>
    </source>
</evidence>
<feature type="region of interest" description="Disordered" evidence="1">
    <location>
        <begin position="1"/>
        <end position="45"/>
    </location>
</feature>
<proteinExistence type="predicted"/>
<dbReference type="RefSeq" id="WP_248359997.1">
    <property type="nucleotide sequence ID" value="NZ_AP025591.1"/>
</dbReference>